<dbReference type="Pfam" id="PF02176">
    <property type="entry name" value="zf-TRAF"/>
    <property type="match status" value="1"/>
</dbReference>
<evidence type="ECO:0000256" key="1">
    <source>
        <dbReference type="ARBA" id="ARBA00022723"/>
    </source>
</evidence>
<accession>G3HBP9</accession>
<keyword evidence="1 4" id="KW-0479">Metal-binding</keyword>
<dbReference type="eggNOG" id="KOG0297">
    <property type="taxonomic scope" value="Eukaryota"/>
</dbReference>
<proteinExistence type="predicted"/>
<dbReference type="STRING" id="10029.G3HBP9"/>
<dbReference type="InterPro" id="IPR001293">
    <property type="entry name" value="Znf_TRAF"/>
</dbReference>
<evidence type="ECO:0000256" key="3">
    <source>
        <dbReference type="ARBA" id="ARBA00022833"/>
    </source>
</evidence>
<keyword evidence="3 4" id="KW-0862">Zinc</keyword>
<gene>
    <name evidence="6" type="ORF">I79_007956</name>
</gene>
<name>G3HBP9_CRIGR</name>
<feature type="domain" description="TRAF-type" evidence="5">
    <location>
        <begin position="21"/>
        <end position="65"/>
    </location>
</feature>
<keyword evidence="2 4" id="KW-0863">Zinc-finger</keyword>
<dbReference type="Gene3D" id="3.30.40.10">
    <property type="entry name" value="Zinc/RING finger domain, C3HC4 (zinc finger)"/>
    <property type="match status" value="1"/>
</dbReference>
<reference evidence="7" key="1">
    <citation type="journal article" date="2011" name="Nat. Biotechnol.">
        <title>The genomic sequence of the Chinese hamster ovary (CHO)-K1 cell line.</title>
        <authorList>
            <person name="Xu X."/>
            <person name="Nagarajan H."/>
            <person name="Lewis N.E."/>
            <person name="Pan S."/>
            <person name="Cai Z."/>
            <person name="Liu X."/>
            <person name="Chen W."/>
            <person name="Xie M."/>
            <person name="Wang W."/>
            <person name="Hammond S."/>
            <person name="Andersen M.R."/>
            <person name="Neff N."/>
            <person name="Passarelli B."/>
            <person name="Koh W."/>
            <person name="Fan H.C."/>
            <person name="Wang J."/>
            <person name="Gui Y."/>
            <person name="Lee K.H."/>
            <person name="Betenbaugh M.J."/>
            <person name="Quake S.R."/>
            <person name="Famili I."/>
            <person name="Palsson B.O."/>
            <person name="Wang J."/>
        </authorList>
    </citation>
    <scope>NUCLEOTIDE SEQUENCE [LARGE SCALE GENOMIC DNA]</scope>
    <source>
        <strain evidence="7">CHO K1 cell line</strain>
    </source>
</reference>
<sequence length="157" mass="17577">MCKNAAAGCLVTCPLAHRKGHQNSCPFELMACPNEGCTAQVLRGVLDEHRQHCRQGGQQRCPLGCGASLADSEGEQHNCYRELRDAWIQRNQRNQHLLLSLLRRVHRVHRTTNFIRRQLAQLGNFLEDDALILSNRAQESEVAPEAETWGGQGQGVL</sequence>
<evidence type="ECO:0000256" key="2">
    <source>
        <dbReference type="ARBA" id="ARBA00022771"/>
    </source>
</evidence>
<dbReference type="GO" id="GO:0008270">
    <property type="term" value="F:zinc ion binding"/>
    <property type="evidence" value="ECO:0007669"/>
    <property type="project" value="UniProtKB-KW"/>
</dbReference>
<dbReference type="InParanoid" id="G3HBP9"/>
<dbReference type="InterPro" id="IPR013083">
    <property type="entry name" value="Znf_RING/FYVE/PHD"/>
</dbReference>
<evidence type="ECO:0000313" key="6">
    <source>
        <dbReference type="EMBL" id="EGW04438.1"/>
    </source>
</evidence>
<dbReference type="SUPFAM" id="SSF49599">
    <property type="entry name" value="TRAF domain-like"/>
    <property type="match status" value="1"/>
</dbReference>
<protein>
    <submittedName>
        <fullName evidence="6">RING finger protein 151</fullName>
    </submittedName>
</protein>
<dbReference type="PaxDb" id="10029-XP_007606756.1"/>
<organism evidence="6 7">
    <name type="scientific">Cricetulus griseus</name>
    <name type="common">Chinese hamster</name>
    <name type="synonym">Cricetulus barabensis griseus</name>
    <dbReference type="NCBI Taxonomy" id="10029"/>
    <lineage>
        <taxon>Eukaryota</taxon>
        <taxon>Metazoa</taxon>
        <taxon>Chordata</taxon>
        <taxon>Craniata</taxon>
        <taxon>Vertebrata</taxon>
        <taxon>Euteleostomi</taxon>
        <taxon>Mammalia</taxon>
        <taxon>Eutheria</taxon>
        <taxon>Euarchontoglires</taxon>
        <taxon>Glires</taxon>
        <taxon>Rodentia</taxon>
        <taxon>Myomorpha</taxon>
        <taxon>Muroidea</taxon>
        <taxon>Cricetidae</taxon>
        <taxon>Cricetinae</taxon>
        <taxon>Cricetulus</taxon>
    </lineage>
</organism>
<dbReference type="PROSITE" id="PS50145">
    <property type="entry name" value="ZF_TRAF"/>
    <property type="match status" value="1"/>
</dbReference>
<evidence type="ECO:0000313" key="7">
    <source>
        <dbReference type="Proteomes" id="UP000001075"/>
    </source>
</evidence>
<dbReference type="FunCoup" id="G3HBP9">
    <property type="interactions" value="528"/>
</dbReference>
<dbReference type="EMBL" id="JH000273">
    <property type="protein sequence ID" value="EGW04438.1"/>
    <property type="molecule type" value="Genomic_DNA"/>
</dbReference>
<dbReference type="AlphaFoldDB" id="G3HBP9"/>
<dbReference type="Proteomes" id="UP000001075">
    <property type="component" value="Unassembled WGS sequence"/>
</dbReference>
<evidence type="ECO:0000259" key="5">
    <source>
        <dbReference type="PROSITE" id="PS50145"/>
    </source>
</evidence>
<feature type="zinc finger region" description="TRAF-type" evidence="4">
    <location>
        <begin position="21"/>
        <end position="65"/>
    </location>
</feature>
<evidence type="ECO:0000256" key="4">
    <source>
        <dbReference type="PROSITE-ProRule" id="PRU00207"/>
    </source>
</evidence>